<organism evidence="1 2">
    <name type="scientific">Mucilaginibacter lappiensis</name>
    <dbReference type="NCBI Taxonomy" id="354630"/>
    <lineage>
        <taxon>Bacteria</taxon>
        <taxon>Pseudomonadati</taxon>
        <taxon>Bacteroidota</taxon>
        <taxon>Sphingobacteriia</taxon>
        <taxon>Sphingobacteriales</taxon>
        <taxon>Sphingobacteriaceae</taxon>
        <taxon>Mucilaginibacter</taxon>
    </lineage>
</organism>
<name>A0A841JF00_9SPHI</name>
<dbReference type="EMBL" id="JACHCA010000011">
    <property type="protein sequence ID" value="MBB6129729.1"/>
    <property type="molecule type" value="Genomic_DNA"/>
</dbReference>
<reference evidence="1 2" key="1">
    <citation type="submission" date="2020-08" db="EMBL/GenBank/DDBJ databases">
        <title>Genomic Encyclopedia of Type Strains, Phase IV (KMG-V): Genome sequencing to study the core and pangenomes of soil and plant-associated prokaryotes.</title>
        <authorList>
            <person name="Whitman W."/>
        </authorList>
    </citation>
    <scope>NUCLEOTIDE SEQUENCE [LARGE SCALE GENOMIC DNA]</scope>
    <source>
        <strain evidence="1 2">MP601</strain>
    </source>
</reference>
<sequence>MVAQLFCRLLIALFNVLYLNLKIKDAVSGCYFVRLRP</sequence>
<dbReference type="AlphaFoldDB" id="A0A841JF00"/>
<dbReference type="Proteomes" id="UP000548326">
    <property type="component" value="Unassembled WGS sequence"/>
</dbReference>
<accession>A0A841JF00</accession>
<comment type="caution">
    <text evidence="1">The sequence shown here is derived from an EMBL/GenBank/DDBJ whole genome shotgun (WGS) entry which is preliminary data.</text>
</comment>
<proteinExistence type="predicted"/>
<protein>
    <submittedName>
        <fullName evidence="1">Uncharacterized protein</fullName>
    </submittedName>
</protein>
<evidence type="ECO:0000313" key="1">
    <source>
        <dbReference type="EMBL" id="MBB6129729.1"/>
    </source>
</evidence>
<evidence type="ECO:0000313" key="2">
    <source>
        <dbReference type="Proteomes" id="UP000548326"/>
    </source>
</evidence>
<gene>
    <name evidence="1" type="ORF">HDF22_003861</name>
</gene>